<dbReference type="GO" id="GO:0004527">
    <property type="term" value="F:exonuclease activity"/>
    <property type="evidence" value="ECO:0007669"/>
    <property type="project" value="UniProtKB-KW"/>
</dbReference>
<name>A0A0S7EBD2_9FLAO</name>
<sequence>MKKNLLILLVCVFTTSILYSQSSVKAFDKGEFLKFRISYGLLNAGIATLRLTDTVQNGVPVYHAKGIGYTTGVPKMFFKVYDNYESYFEKKEVIPHRFIRKIDEGGYTKDQEGWFNYKNMKVTVKDYEKKTEKQYTVTKSVQDIVSSFYYLRKYPGLNDLKVGESVEIDMFFDGEIFKFKLKYLGEEVLKTNFGKLKTLKFRPYVMAGRVFKEKESLTVWVSADANKVPVRIKASLAVGSLKADLEEYKNLVTKLEFVK</sequence>
<dbReference type="Pfam" id="PF11306">
    <property type="entry name" value="DUF3108"/>
    <property type="match status" value="1"/>
</dbReference>
<dbReference type="RefSeq" id="WP_006257752.1">
    <property type="nucleotide sequence ID" value="NZ_BCMQ01000001.1"/>
</dbReference>
<keyword evidence="1" id="KW-0378">Hydrolase</keyword>
<dbReference type="eggNOG" id="ENOG502ZB4S">
    <property type="taxonomic scope" value="Bacteria"/>
</dbReference>
<keyword evidence="1" id="KW-0540">Nuclease</keyword>
<dbReference type="AlphaFoldDB" id="A0A0S7EBD2"/>
<dbReference type="InterPro" id="IPR021457">
    <property type="entry name" value="DUF3108"/>
</dbReference>
<dbReference type="GeneID" id="66974405"/>
<organism evidence="1 2">
    <name type="scientific">Myroides odoratimimus</name>
    <dbReference type="NCBI Taxonomy" id="76832"/>
    <lineage>
        <taxon>Bacteria</taxon>
        <taxon>Pseudomonadati</taxon>
        <taxon>Bacteroidota</taxon>
        <taxon>Flavobacteriia</taxon>
        <taxon>Flavobacteriales</taxon>
        <taxon>Flavobacteriaceae</taxon>
        <taxon>Myroides</taxon>
    </lineage>
</organism>
<protein>
    <submittedName>
        <fullName evidence="1">ATP-dependent exonuclease</fullName>
    </submittedName>
</protein>
<evidence type="ECO:0000313" key="2">
    <source>
        <dbReference type="Proteomes" id="UP000069030"/>
    </source>
</evidence>
<proteinExistence type="predicted"/>
<reference evidence="1 2" key="1">
    <citation type="journal article" date="2016" name="J. Zhejiang Univ. Sci. B">
        <title>Antibiotic resistance mechanisms of Myroides sp.</title>
        <authorList>
            <person name="Hu S."/>
            <person name="Yuan S."/>
            <person name="Qu H."/>
            <person name="Jiang T."/>
            <person name="Zhou Y."/>
            <person name="Wang M."/>
            <person name="Ming D."/>
        </authorList>
    </citation>
    <scope>NUCLEOTIDE SEQUENCE [LARGE SCALE GENOMIC DNA]</scope>
    <source>
        <strain evidence="1 2">PR63039</strain>
    </source>
</reference>
<accession>A0A0S7EBD2</accession>
<gene>
    <name evidence="1" type="ORF">AS202_06330</name>
</gene>
<dbReference type="EMBL" id="CP013690">
    <property type="protein sequence ID" value="ALU25774.1"/>
    <property type="molecule type" value="Genomic_DNA"/>
</dbReference>
<keyword evidence="1" id="KW-0269">Exonuclease</keyword>
<evidence type="ECO:0000313" key="1">
    <source>
        <dbReference type="EMBL" id="ALU25774.1"/>
    </source>
</evidence>
<dbReference type="Proteomes" id="UP000069030">
    <property type="component" value="Chromosome"/>
</dbReference>
<dbReference type="KEGG" id="mod:AS202_06330"/>